<dbReference type="Pfam" id="PF01055">
    <property type="entry name" value="Glyco_hydro_31_2nd"/>
    <property type="match status" value="1"/>
</dbReference>
<comment type="caution">
    <text evidence="5">The sequence shown here is derived from an EMBL/GenBank/DDBJ whole genome shotgun (WGS) entry which is preliminary data.</text>
</comment>
<dbReference type="PANTHER" id="PTHR22762:SF89">
    <property type="entry name" value="ALPHA-XYLOSIDASE"/>
    <property type="match status" value="1"/>
</dbReference>
<name>A0A2M9HMH0_9BIFI</name>
<dbReference type="GO" id="GO:0005975">
    <property type="term" value="P:carbohydrate metabolic process"/>
    <property type="evidence" value="ECO:0007669"/>
    <property type="project" value="InterPro"/>
</dbReference>
<dbReference type="InterPro" id="IPR048395">
    <property type="entry name" value="Glyco_hydro_31_C"/>
</dbReference>
<dbReference type="Pfam" id="PF21365">
    <property type="entry name" value="Glyco_hydro_31_3rd"/>
    <property type="match status" value="1"/>
</dbReference>
<evidence type="ECO:0000256" key="2">
    <source>
        <dbReference type="RuleBase" id="RU361185"/>
    </source>
</evidence>
<dbReference type="EMBL" id="PEBJ01000001">
    <property type="protein sequence ID" value="PJM78014.1"/>
    <property type="molecule type" value="Genomic_DNA"/>
</dbReference>
<dbReference type="Proteomes" id="UP000229239">
    <property type="component" value="Unassembled WGS sequence"/>
</dbReference>
<dbReference type="PANTHER" id="PTHR22762">
    <property type="entry name" value="ALPHA-GLUCOSIDASE"/>
    <property type="match status" value="1"/>
</dbReference>
<evidence type="ECO:0000256" key="1">
    <source>
        <dbReference type="ARBA" id="ARBA00007806"/>
    </source>
</evidence>
<evidence type="ECO:0000313" key="5">
    <source>
        <dbReference type="EMBL" id="PJM78014.1"/>
    </source>
</evidence>
<organism evidence="5 6">
    <name type="scientific">Bifidobacterium felsineum</name>
    <dbReference type="NCBI Taxonomy" id="2045440"/>
    <lineage>
        <taxon>Bacteria</taxon>
        <taxon>Bacillati</taxon>
        <taxon>Actinomycetota</taxon>
        <taxon>Actinomycetes</taxon>
        <taxon>Bifidobacteriales</taxon>
        <taxon>Bifidobacteriaceae</taxon>
        <taxon>Bifidobacterium</taxon>
    </lineage>
</organism>
<evidence type="ECO:0000259" key="3">
    <source>
        <dbReference type="Pfam" id="PF01055"/>
    </source>
</evidence>
<dbReference type="CDD" id="cd06595">
    <property type="entry name" value="GH31_u1"/>
    <property type="match status" value="1"/>
</dbReference>
<evidence type="ECO:0000313" key="6">
    <source>
        <dbReference type="Proteomes" id="UP000229239"/>
    </source>
</evidence>
<dbReference type="InterPro" id="IPR017853">
    <property type="entry name" value="GH"/>
</dbReference>
<keyword evidence="2" id="KW-0378">Hydrolase</keyword>
<dbReference type="Gene3D" id="2.60.40.1180">
    <property type="entry name" value="Golgi alpha-mannosidase II"/>
    <property type="match status" value="2"/>
</dbReference>
<dbReference type="GO" id="GO:0006491">
    <property type="term" value="P:N-glycan processing"/>
    <property type="evidence" value="ECO:0007669"/>
    <property type="project" value="TreeGrafter"/>
</dbReference>
<sequence>MTFPQLATNPGMNPASVIQGDRWRVGVLTESLIRLEWQGDGHFEDHATQMVVDRDFAGETPRFTQTVRDGLLIVDTPALRLTYDMQPFSKEGLSIVVKGVANSQMNTWHYGDVQRGNLRSTARTLDEVNGETELGLGVISHDGWAVIDDSASNIIVDGAEAAEVKGETNPFGTWVVPRDNDGIDLYFFGYGHRFIEAVQDFYRLTGPTPLLPRFALGNWWSRYHRYTEAEYLELVDRFEQEGLPFTTAVIDMDWHLVDDVDPKYGSGWTGYTWNRKFFPDPERFQRTLHEHGLKTTLNVHPRDGIRAFEDGYDEVAESMGLDPKSEEPVEFDLTSPRFMNAYFQLHHRLEAMGTDFWWLDWQQGGVTRQKGLDPLWMLNHMHYLDSGRDGHWPLTFSRYAGPGSHRYPVGFSGDTVVTWESLKFQPYFTSTASNIGYGWWSHDIGGHMFGYRDEELEARWYQLGTFSPINRLHSTDSPFNGKEPWNFHAQTEAAMDMALRLRHMLLPYLYTMNWRAAVEGRPLVEPMYWQSPENVNAYGVEQEFRFGTELIVAPIVTPADRDVQMAKADVWLPRGTWFDFFTGRRYESRSANGRKFEVWRGLDSMPVFAKAGGIVPLQQLDELNGRENSVDNPVHLEVLIFPGASGAFTLKEDDGSNQARPDTSALASTSMTFTWHGGGENTAIAGETADLSRFVIAPVSGNTAAVPECRTWTITFQGVARTDLAVTVDGEPVEARISYDADTFGLSVTVANVPIAAEVVISGALAIADDPAIEDAFRVLYDAQIDYLTKERAYSLIRENGAGALGALHTLESHASSHPRHDFDDSHMPVSVIQAVAEPLLRTA</sequence>
<dbReference type="GO" id="GO:0090599">
    <property type="term" value="F:alpha-glucosidase activity"/>
    <property type="evidence" value="ECO:0007669"/>
    <property type="project" value="TreeGrafter"/>
</dbReference>
<dbReference type="SUPFAM" id="SSF51445">
    <property type="entry name" value="(Trans)glycosidases"/>
    <property type="match status" value="1"/>
</dbReference>
<comment type="similarity">
    <text evidence="1 2">Belongs to the glycosyl hydrolase 31 family.</text>
</comment>
<dbReference type="OrthoDB" id="176168at2"/>
<dbReference type="InterPro" id="IPR013780">
    <property type="entry name" value="Glyco_hydro_b"/>
</dbReference>
<protein>
    <submittedName>
        <fullName evidence="5">Alpha-glucosidase</fullName>
    </submittedName>
</protein>
<keyword evidence="2" id="KW-0326">Glycosidase</keyword>
<dbReference type="InterPro" id="IPR000322">
    <property type="entry name" value="Glyco_hydro_31_TIM"/>
</dbReference>
<proteinExistence type="inferred from homology"/>
<accession>A0A2M9HMH0</accession>
<feature type="domain" description="Glycoside hydrolase family 31 TIM barrel" evidence="3">
    <location>
        <begin position="208"/>
        <end position="512"/>
    </location>
</feature>
<evidence type="ECO:0000259" key="4">
    <source>
        <dbReference type="Pfam" id="PF21365"/>
    </source>
</evidence>
<dbReference type="Gene3D" id="3.20.20.80">
    <property type="entry name" value="Glycosidases"/>
    <property type="match status" value="1"/>
</dbReference>
<reference evidence="6" key="1">
    <citation type="submission" date="2017-10" db="EMBL/GenBank/DDBJ databases">
        <title>Draft genome sequences of strains TRE 1, TRE 9, TRE H and TRI 7, isolated from tamarins, belonging to four potential novel Bifidobacterium species.</title>
        <authorList>
            <person name="Mattarelli P."/>
            <person name="Modesto M."/>
            <person name="Puglisi E."/>
            <person name="Morelli L."/>
            <person name="Bonetti A."/>
            <person name="Spezio C."/>
            <person name="Sandri C."/>
        </authorList>
    </citation>
    <scope>NUCLEOTIDE SEQUENCE [LARGE SCALE GENOMIC DNA]</scope>
    <source>
        <strain evidence="6">TREH</strain>
    </source>
</reference>
<feature type="domain" description="Glycosyl hydrolase family 31 C-terminal" evidence="4">
    <location>
        <begin position="520"/>
        <end position="615"/>
    </location>
</feature>
<dbReference type="RefSeq" id="WP_100493591.1">
    <property type="nucleotide sequence ID" value="NZ_PEBJ01000001.1"/>
</dbReference>
<dbReference type="SUPFAM" id="SSF51011">
    <property type="entry name" value="Glycosyl hydrolase domain"/>
    <property type="match status" value="1"/>
</dbReference>
<dbReference type="AlphaFoldDB" id="A0A2M9HMH0"/>
<keyword evidence="6" id="KW-1185">Reference proteome</keyword>
<gene>
    <name evidence="5" type="ORF">CSQ86_03000</name>
</gene>